<dbReference type="PANTHER" id="PTHR42859">
    <property type="entry name" value="OXIDOREDUCTASE"/>
    <property type="match status" value="1"/>
</dbReference>
<dbReference type="GO" id="GO:0051539">
    <property type="term" value="F:4 iron, 4 sulfur cluster binding"/>
    <property type="evidence" value="ECO:0007669"/>
    <property type="project" value="UniProtKB-UniRule"/>
</dbReference>
<dbReference type="PROSITE" id="PS51379">
    <property type="entry name" value="4FE4S_FER_2"/>
    <property type="match status" value="2"/>
</dbReference>
<comment type="cofactor">
    <cofactor evidence="1">
        <name>[3Fe-4S] cluster</name>
        <dbReference type="ChEBI" id="CHEBI:21137"/>
    </cofactor>
</comment>
<dbReference type="InterPro" id="IPR017896">
    <property type="entry name" value="4Fe4S_Fe-S-bd"/>
</dbReference>
<keyword evidence="4 9" id="KW-0004">4Fe-4S</keyword>
<dbReference type="InterPro" id="IPR000813">
    <property type="entry name" value="7Fe_ferredoxin"/>
</dbReference>
<dbReference type="Proteomes" id="UP000178187">
    <property type="component" value="Unassembled WGS sequence"/>
</dbReference>
<keyword evidence="8 9" id="KW-0411">Iron-sulfur</keyword>
<reference evidence="12 13" key="1">
    <citation type="journal article" date="2016" name="Nat. Commun.">
        <title>Thousands of microbial genomes shed light on interconnected biogeochemical processes in an aquifer system.</title>
        <authorList>
            <person name="Anantharaman K."/>
            <person name="Brown C.T."/>
            <person name="Hug L.A."/>
            <person name="Sharon I."/>
            <person name="Castelle C.J."/>
            <person name="Probst A.J."/>
            <person name="Thomas B.C."/>
            <person name="Singh A."/>
            <person name="Wilkins M.J."/>
            <person name="Karaoz U."/>
            <person name="Brodie E.L."/>
            <person name="Williams K.H."/>
            <person name="Hubbard S.S."/>
            <person name="Banfield J.F."/>
        </authorList>
    </citation>
    <scope>NUCLEOTIDE SEQUENCE [LARGE SCALE GENOMIC DNA]</scope>
</reference>
<organism evidence="12 13">
    <name type="scientific">Candidatus Danuiimicrobium aquiferis</name>
    <dbReference type="NCBI Taxonomy" id="1801832"/>
    <lineage>
        <taxon>Bacteria</taxon>
        <taxon>Pseudomonadati</taxon>
        <taxon>Candidatus Omnitrophota</taxon>
        <taxon>Candidatus Danuiimicrobium</taxon>
    </lineage>
</organism>
<feature type="region of interest" description="Disordered" evidence="10">
    <location>
        <begin position="79"/>
        <end position="102"/>
    </location>
</feature>
<evidence type="ECO:0000256" key="10">
    <source>
        <dbReference type="SAM" id="MobiDB-lite"/>
    </source>
</evidence>
<proteinExistence type="predicted"/>
<evidence type="ECO:0000256" key="7">
    <source>
        <dbReference type="ARBA" id="ARBA00023004"/>
    </source>
</evidence>
<accession>A0A1G1KRL0</accession>
<evidence type="ECO:0000313" key="13">
    <source>
        <dbReference type="Proteomes" id="UP000178187"/>
    </source>
</evidence>
<evidence type="ECO:0000256" key="1">
    <source>
        <dbReference type="ARBA" id="ARBA00001927"/>
    </source>
</evidence>
<comment type="function">
    <text evidence="9">Ferredoxins are iron-sulfur proteins that transfer electrons in a wide variety of metabolic reactions.</text>
</comment>
<keyword evidence="5 9" id="KW-0479">Metal-binding</keyword>
<evidence type="ECO:0000256" key="2">
    <source>
        <dbReference type="ARBA" id="ARBA00001966"/>
    </source>
</evidence>
<keyword evidence="7 9" id="KW-0408">Iron</keyword>
<dbReference type="GO" id="GO:0046872">
    <property type="term" value="F:metal ion binding"/>
    <property type="evidence" value="ECO:0007669"/>
    <property type="project" value="UniProtKB-UniRule"/>
</dbReference>
<dbReference type="PANTHER" id="PTHR42859:SF2">
    <property type="entry name" value="FERREDOXIN"/>
    <property type="match status" value="1"/>
</dbReference>
<evidence type="ECO:0000256" key="8">
    <source>
        <dbReference type="ARBA" id="ARBA00023014"/>
    </source>
</evidence>
<gene>
    <name evidence="12" type="ORF">A3G33_11135</name>
</gene>
<evidence type="ECO:0000313" key="12">
    <source>
        <dbReference type="EMBL" id="OGW95553.1"/>
    </source>
</evidence>
<feature type="domain" description="4Fe-4S ferredoxin-type" evidence="11">
    <location>
        <begin position="35"/>
        <end position="64"/>
    </location>
</feature>
<comment type="cofactor">
    <cofactor evidence="2 9">
        <name>[4Fe-4S] cluster</name>
        <dbReference type="ChEBI" id="CHEBI:49883"/>
    </cofactor>
</comment>
<feature type="domain" description="4Fe-4S ferredoxin-type" evidence="11">
    <location>
        <begin position="1"/>
        <end position="31"/>
    </location>
</feature>
<name>A0A1G1KRL0_9BACT</name>
<keyword evidence="3 9" id="KW-0813">Transport</keyword>
<evidence type="ECO:0000259" key="11">
    <source>
        <dbReference type="PROSITE" id="PS51379"/>
    </source>
</evidence>
<dbReference type="EMBL" id="MHFR01000060">
    <property type="protein sequence ID" value="OGW95553.1"/>
    <property type="molecule type" value="Genomic_DNA"/>
</dbReference>
<evidence type="ECO:0000256" key="3">
    <source>
        <dbReference type="ARBA" id="ARBA00022448"/>
    </source>
</evidence>
<dbReference type="GO" id="GO:0009055">
    <property type="term" value="F:electron transfer activity"/>
    <property type="evidence" value="ECO:0007669"/>
    <property type="project" value="UniProtKB-UniRule"/>
</dbReference>
<evidence type="ECO:0000256" key="6">
    <source>
        <dbReference type="ARBA" id="ARBA00022982"/>
    </source>
</evidence>
<dbReference type="PRINTS" id="PR00354">
    <property type="entry name" value="7FE8SFRDOXIN"/>
</dbReference>
<dbReference type="AlphaFoldDB" id="A0A1G1KRL0"/>
<protein>
    <recommendedName>
        <fullName evidence="9">Ferredoxin</fullName>
    </recommendedName>
</protein>
<dbReference type="Pfam" id="PF12838">
    <property type="entry name" value="Fer4_7"/>
    <property type="match status" value="1"/>
</dbReference>
<dbReference type="SUPFAM" id="SSF54862">
    <property type="entry name" value="4Fe-4S ferredoxins"/>
    <property type="match status" value="1"/>
</dbReference>
<dbReference type="Gene3D" id="3.30.70.20">
    <property type="match status" value="1"/>
</dbReference>
<evidence type="ECO:0000256" key="5">
    <source>
        <dbReference type="ARBA" id="ARBA00022723"/>
    </source>
</evidence>
<sequence>MASVITEKCLGERYATCVAVCPVECIYPGEYKGEAFMVIDPEVCIDCGQCQPECPVGAIVTSDDNPAWAKINAELAPKFKGNPKVEERAKTDPPKKPDNKLV</sequence>
<keyword evidence="6 9" id="KW-0249">Electron transport</keyword>
<evidence type="ECO:0000256" key="4">
    <source>
        <dbReference type="ARBA" id="ARBA00022485"/>
    </source>
</evidence>
<comment type="caution">
    <text evidence="12">The sequence shown here is derived from an EMBL/GenBank/DDBJ whole genome shotgun (WGS) entry which is preliminary data.</text>
</comment>
<dbReference type="PROSITE" id="PS00198">
    <property type="entry name" value="4FE4S_FER_1"/>
    <property type="match status" value="1"/>
</dbReference>
<feature type="compositionally biased region" description="Basic and acidic residues" evidence="10">
    <location>
        <begin position="83"/>
        <end position="102"/>
    </location>
</feature>
<evidence type="ECO:0000256" key="9">
    <source>
        <dbReference type="RuleBase" id="RU365098"/>
    </source>
</evidence>
<dbReference type="InterPro" id="IPR017900">
    <property type="entry name" value="4Fe4S_Fe_S_CS"/>
</dbReference>
<dbReference type="InterPro" id="IPR050294">
    <property type="entry name" value="RnfB_subfamily"/>
</dbReference>